<keyword evidence="3" id="KW-1003">Cell membrane</keyword>
<keyword evidence="10" id="KW-1185">Reference proteome</keyword>
<name>A0A1G9BZM0_9RHOB</name>
<accession>A0A1G9BZM0</accession>
<dbReference type="EMBL" id="FNEK01000041">
    <property type="protein sequence ID" value="SDK44644.1"/>
    <property type="molecule type" value="Genomic_DNA"/>
</dbReference>
<feature type="transmembrane region" description="Helical" evidence="7">
    <location>
        <begin position="96"/>
        <end position="116"/>
    </location>
</feature>
<evidence type="ECO:0000256" key="1">
    <source>
        <dbReference type="ARBA" id="ARBA00004651"/>
    </source>
</evidence>
<evidence type="ECO:0000256" key="2">
    <source>
        <dbReference type="ARBA" id="ARBA00022448"/>
    </source>
</evidence>
<keyword evidence="4 7" id="KW-0812">Transmembrane</keyword>
<evidence type="ECO:0000256" key="7">
    <source>
        <dbReference type="SAM" id="Phobius"/>
    </source>
</evidence>
<dbReference type="GO" id="GO:0005886">
    <property type="term" value="C:plasma membrane"/>
    <property type="evidence" value="ECO:0007669"/>
    <property type="project" value="UniProtKB-SubCell"/>
</dbReference>
<dbReference type="STRING" id="571298.SAMN04488026_104125"/>
<dbReference type="RefSeq" id="WP_244520768.1">
    <property type="nucleotide sequence ID" value="NZ_FNEK01000041.1"/>
</dbReference>
<organism evidence="9 10">
    <name type="scientific">Aliiruegeria lutimaris</name>
    <dbReference type="NCBI Taxonomy" id="571298"/>
    <lineage>
        <taxon>Bacteria</taxon>
        <taxon>Pseudomonadati</taxon>
        <taxon>Pseudomonadota</taxon>
        <taxon>Alphaproteobacteria</taxon>
        <taxon>Rhodobacterales</taxon>
        <taxon>Roseobacteraceae</taxon>
        <taxon>Aliiruegeria</taxon>
    </lineage>
</organism>
<evidence type="ECO:0000256" key="3">
    <source>
        <dbReference type="ARBA" id="ARBA00022475"/>
    </source>
</evidence>
<keyword evidence="5 7" id="KW-1133">Transmembrane helix</keyword>
<dbReference type="InterPro" id="IPR035906">
    <property type="entry name" value="MetI-like_sf"/>
</dbReference>
<dbReference type="Proteomes" id="UP000199382">
    <property type="component" value="Unassembled WGS sequence"/>
</dbReference>
<dbReference type="PROSITE" id="PS50928">
    <property type="entry name" value="ABC_TM1"/>
    <property type="match status" value="1"/>
</dbReference>
<keyword evidence="2" id="KW-0813">Transport</keyword>
<proteinExistence type="predicted"/>
<dbReference type="GO" id="GO:0055085">
    <property type="term" value="P:transmembrane transport"/>
    <property type="evidence" value="ECO:0007669"/>
    <property type="project" value="InterPro"/>
</dbReference>
<evidence type="ECO:0000313" key="10">
    <source>
        <dbReference type="Proteomes" id="UP000199382"/>
    </source>
</evidence>
<dbReference type="InterPro" id="IPR000515">
    <property type="entry name" value="MetI-like"/>
</dbReference>
<evidence type="ECO:0000259" key="8">
    <source>
        <dbReference type="PROSITE" id="PS50928"/>
    </source>
</evidence>
<dbReference type="Gene3D" id="1.10.3720.10">
    <property type="entry name" value="MetI-like"/>
    <property type="match status" value="1"/>
</dbReference>
<dbReference type="PANTHER" id="PTHR30043">
    <property type="entry name" value="PHOSPHONATES TRANSPORT SYSTEM PERMEASE PROTEIN"/>
    <property type="match status" value="1"/>
</dbReference>
<dbReference type="SUPFAM" id="SSF161098">
    <property type="entry name" value="MetI-like"/>
    <property type="match status" value="1"/>
</dbReference>
<dbReference type="AlphaFoldDB" id="A0A1G9BZM0"/>
<comment type="subcellular location">
    <subcellularLocation>
        <location evidence="1">Cell membrane</location>
        <topology evidence="1">Multi-pass membrane protein</topology>
    </subcellularLocation>
</comment>
<protein>
    <submittedName>
        <fullName evidence="9">Phosphonate transport system permease protein</fullName>
    </submittedName>
</protein>
<gene>
    <name evidence="9" type="ORF">SAMN04488026_104125</name>
</gene>
<feature type="transmembrane region" description="Helical" evidence="7">
    <location>
        <begin position="28"/>
        <end position="48"/>
    </location>
</feature>
<sequence>MADAATNTPDRIAQIHSAYMALARRKRLYSGLILALFAVLFVSGFKIAEDRNASGFMNGIGDIFDFPSEVVAEAVEKSVNLPGHLVTYFPALLETLNIAAVATILGVIVGTVLSLLSTRGLARFPRLIPVFRRLMDLMRAFPQIVVALVLIFTLGFGPVPAMIAIAIHTAGAIGKLYSEINENADLKPVEGLTSVMFSMPSTFRASCSGRALRTRACSSPMPIATRRMSPGTIAMATSLSRSKASATMSTDRRRCRTG</sequence>
<keyword evidence="6 7" id="KW-0472">Membrane</keyword>
<evidence type="ECO:0000256" key="4">
    <source>
        <dbReference type="ARBA" id="ARBA00022692"/>
    </source>
</evidence>
<feature type="domain" description="ABC transmembrane type-1" evidence="8">
    <location>
        <begin position="92"/>
        <end position="258"/>
    </location>
</feature>
<dbReference type="PANTHER" id="PTHR30043:SF1">
    <property type="entry name" value="ABC TRANSPORT SYSTEM PERMEASE PROTEIN P69"/>
    <property type="match status" value="1"/>
</dbReference>
<evidence type="ECO:0000256" key="5">
    <source>
        <dbReference type="ARBA" id="ARBA00022989"/>
    </source>
</evidence>
<evidence type="ECO:0000256" key="6">
    <source>
        <dbReference type="ARBA" id="ARBA00023136"/>
    </source>
</evidence>
<evidence type="ECO:0000313" key="9">
    <source>
        <dbReference type="EMBL" id="SDK44644.1"/>
    </source>
</evidence>
<reference evidence="9 10" key="1">
    <citation type="submission" date="2016-10" db="EMBL/GenBank/DDBJ databases">
        <authorList>
            <person name="de Groot N.N."/>
        </authorList>
    </citation>
    <scope>NUCLEOTIDE SEQUENCE [LARGE SCALE GENOMIC DNA]</scope>
    <source>
        <strain evidence="9 10">DSM 25294</strain>
    </source>
</reference>